<sequence>MTPRHLLTLVLASLALCAHAAEPFQLKVSELLQSERAQKFLDPSIKLYWGDAPTPPFPEITRQDINTGLSMNSGLFSRGSKEHCIAAFENALDTLVKTARSGGFDAAFDIRVGQGRTPTNDFESFQCTPAYTATDVRLWASFAMTPDAAQRFAQAQLKQASLPAREPAKGAIFMPVASVVASPELKKILGRHVRAYWGTEAPEYDERSLNPDDYSEEVTIGTLAPEEACRQAALKTLGVMVKAARKDDFDSIIRIRSYHRDQFAPNPTDIECELGKKEASVTLRAFMANRK</sequence>
<accession>A0ABZ0CX28</accession>
<protein>
    <recommendedName>
        <fullName evidence="4">DUF541 domain-containing protein</fullName>
    </recommendedName>
</protein>
<dbReference type="Proteomes" id="UP001303946">
    <property type="component" value="Chromosome"/>
</dbReference>
<name>A0ABZ0CX28_9BURK</name>
<evidence type="ECO:0000313" key="3">
    <source>
        <dbReference type="Proteomes" id="UP001303946"/>
    </source>
</evidence>
<reference evidence="2 3" key="1">
    <citation type="submission" date="2023-10" db="EMBL/GenBank/DDBJ databases">
        <title>Bacteria for the degradation of biodegradable plastic PBAT(Polybutylene adipate terephthalate).</title>
        <authorList>
            <person name="Weon H.-Y."/>
            <person name="Yeon J."/>
        </authorList>
    </citation>
    <scope>NUCLEOTIDE SEQUENCE [LARGE SCALE GENOMIC DNA]</scope>
    <source>
        <strain evidence="2 3">SBD 7-3</strain>
    </source>
</reference>
<feature type="chain" id="PRO_5047077800" description="DUF541 domain-containing protein" evidence="1">
    <location>
        <begin position="21"/>
        <end position="291"/>
    </location>
</feature>
<organism evidence="2 3">
    <name type="scientific">Piscinibacter gummiphilus</name>
    <dbReference type="NCBI Taxonomy" id="946333"/>
    <lineage>
        <taxon>Bacteria</taxon>
        <taxon>Pseudomonadati</taxon>
        <taxon>Pseudomonadota</taxon>
        <taxon>Betaproteobacteria</taxon>
        <taxon>Burkholderiales</taxon>
        <taxon>Sphaerotilaceae</taxon>
        <taxon>Piscinibacter</taxon>
    </lineage>
</organism>
<dbReference type="EMBL" id="CP136336">
    <property type="protein sequence ID" value="WOB09520.1"/>
    <property type="molecule type" value="Genomic_DNA"/>
</dbReference>
<evidence type="ECO:0008006" key="4">
    <source>
        <dbReference type="Google" id="ProtNLM"/>
    </source>
</evidence>
<keyword evidence="3" id="KW-1185">Reference proteome</keyword>
<proteinExistence type="predicted"/>
<evidence type="ECO:0000256" key="1">
    <source>
        <dbReference type="SAM" id="SignalP"/>
    </source>
</evidence>
<feature type="signal peptide" evidence="1">
    <location>
        <begin position="1"/>
        <end position="20"/>
    </location>
</feature>
<gene>
    <name evidence="2" type="ORF">RXV79_05525</name>
</gene>
<keyword evidence="1" id="KW-0732">Signal</keyword>
<dbReference type="RefSeq" id="WP_316702469.1">
    <property type="nucleotide sequence ID" value="NZ_CP136336.1"/>
</dbReference>
<evidence type="ECO:0000313" key="2">
    <source>
        <dbReference type="EMBL" id="WOB09520.1"/>
    </source>
</evidence>